<dbReference type="InterPro" id="IPR035906">
    <property type="entry name" value="MetI-like_sf"/>
</dbReference>
<dbReference type="GO" id="GO:0005886">
    <property type="term" value="C:plasma membrane"/>
    <property type="evidence" value="ECO:0007669"/>
    <property type="project" value="UniProtKB-SubCell"/>
</dbReference>
<evidence type="ECO:0000256" key="7">
    <source>
        <dbReference type="ARBA" id="ARBA00023136"/>
    </source>
</evidence>
<evidence type="ECO:0000256" key="5">
    <source>
        <dbReference type="ARBA" id="ARBA00022692"/>
    </source>
</evidence>
<name>A0A9Q8YHZ2_ENSAD</name>
<reference evidence="10" key="1">
    <citation type="submission" date="2022-06" db="EMBL/GenBank/DDBJ databases">
        <title>Physiological and biochemical characterization and genomic elucidation of a strain of the genus Ensifer adhaerens M8 that combines arsenic oxidation and chromium reduction.</title>
        <authorList>
            <person name="Li X."/>
            <person name="Yu c."/>
        </authorList>
    </citation>
    <scope>NUCLEOTIDE SEQUENCE</scope>
    <source>
        <strain evidence="10">M8</strain>
        <plasmid evidence="10">pB</plasmid>
    </source>
</reference>
<feature type="transmembrane region" description="Helical" evidence="8">
    <location>
        <begin position="124"/>
        <end position="148"/>
    </location>
</feature>
<dbReference type="SUPFAM" id="SSF161098">
    <property type="entry name" value="MetI-like"/>
    <property type="match status" value="1"/>
</dbReference>
<comment type="subcellular location">
    <subcellularLocation>
        <location evidence="1">Cell inner membrane</location>
        <topology evidence="1">Multi-pass membrane protein</topology>
    </subcellularLocation>
    <subcellularLocation>
        <location evidence="8">Cell membrane</location>
        <topology evidence="8">Multi-pass membrane protein</topology>
    </subcellularLocation>
</comment>
<evidence type="ECO:0000256" key="3">
    <source>
        <dbReference type="ARBA" id="ARBA00022475"/>
    </source>
</evidence>
<dbReference type="RefSeq" id="WP_029742658.1">
    <property type="nucleotide sequence ID" value="NZ_CAXURO020000003.1"/>
</dbReference>
<keyword evidence="2 8" id="KW-0813">Transport</keyword>
<dbReference type="Proteomes" id="UP001055460">
    <property type="component" value="Plasmid pB"/>
</dbReference>
<proteinExistence type="inferred from homology"/>
<feature type="transmembrane region" description="Helical" evidence="8">
    <location>
        <begin position="97"/>
        <end position="118"/>
    </location>
</feature>
<accession>A0A9Q8YHZ2</accession>
<geneLocation type="plasmid" evidence="10 11">
    <name>pB</name>
</geneLocation>
<sequence length="276" mass="30015">MNPFVRALALLIAFFVAAPMFIVIPMSFSSAASLTFPPPGYTLANYINFFSDPNWTEPLINSVIIGLGTVLVTLCLAIPASFALVRHIFLGRELFNLLIMLPMIVPTIVMALGYYMYFGQLRLVQSYLGVILAHSCIAMPMATLILTAALKGFDRSVERAAMNLGASPFTTFRLVTFPILRPAFTVAGLFAFIASFDEAVIALFISGRDRATLPRQMFNAVRQEADPTISAASSFLFLLVLAGVCVWLAPQFVRRRSGTTRQPLENGATNTAAAAS</sequence>
<keyword evidence="10" id="KW-0614">Plasmid</keyword>
<gene>
    <name evidence="10" type="ORF">NE863_28680</name>
</gene>
<protein>
    <submittedName>
        <fullName evidence="10">ABC transporter permease</fullName>
    </submittedName>
</protein>
<dbReference type="Pfam" id="PF00528">
    <property type="entry name" value="BPD_transp_1"/>
    <property type="match status" value="1"/>
</dbReference>
<dbReference type="PANTHER" id="PTHR43357">
    <property type="entry name" value="INNER MEMBRANE ABC TRANSPORTER PERMEASE PROTEIN YDCV"/>
    <property type="match status" value="1"/>
</dbReference>
<dbReference type="PANTHER" id="PTHR43357:SF4">
    <property type="entry name" value="INNER MEMBRANE ABC TRANSPORTER PERMEASE PROTEIN YDCV"/>
    <property type="match status" value="1"/>
</dbReference>
<evidence type="ECO:0000256" key="1">
    <source>
        <dbReference type="ARBA" id="ARBA00004429"/>
    </source>
</evidence>
<feature type="transmembrane region" description="Helical" evidence="8">
    <location>
        <begin position="59"/>
        <end position="85"/>
    </location>
</feature>
<evidence type="ECO:0000313" key="11">
    <source>
        <dbReference type="Proteomes" id="UP001055460"/>
    </source>
</evidence>
<dbReference type="PROSITE" id="PS50928">
    <property type="entry name" value="ABC_TM1"/>
    <property type="match status" value="1"/>
</dbReference>
<keyword evidence="6 8" id="KW-1133">Transmembrane helix</keyword>
<feature type="domain" description="ABC transmembrane type-1" evidence="9">
    <location>
        <begin position="59"/>
        <end position="247"/>
    </location>
</feature>
<keyword evidence="7 8" id="KW-0472">Membrane</keyword>
<comment type="similarity">
    <text evidence="8">Belongs to the binding-protein-dependent transport system permease family.</text>
</comment>
<dbReference type="CDD" id="cd06261">
    <property type="entry name" value="TM_PBP2"/>
    <property type="match status" value="1"/>
</dbReference>
<keyword evidence="3" id="KW-1003">Cell membrane</keyword>
<dbReference type="InterPro" id="IPR000515">
    <property type="entry name" value="MetI-like"/>
</dbReference>
<evidence type="ECO:0000256" key="2">
    <source>
        <dbReference type="ARBA" id="ARBA00022448"/>
    </source>
</evidence>
<evidence type="ECO:0000259" key="9">
    <source>
        <dbReference type="PROSITE" id="PS50928"/>
    </source>
</evidence>
<evidence type="ECO:0000256" key="4">
    <source>
        <dbReference type="ARBA" id="ARBA00022519"/>
    </source>
</evidence>
<evidence type="ECO:0000256" key="6">
    <source>
        <dbReference type="ARBA" id="ARBA00022989"/>
    </source>
</evidence>
<organism evidence="10 11">
    <name type="scientific">Ensifer adhaerens</name>
    <name type="common">Sinorhizobium morelense</name>
    <dbReference type="NCBI Taxonomy" id="106592"/>
    <lineage>
        <taxon>Bacteria</taxon>
        <taxon>Pseudomonadati</taxon>
        <taxon>Pseudomonadota</taxon>
        <taxon>Alphaproteobacteria</taxon>
        <taxon>Hyphomicrobiales</taxon>
        <taxon>Rhizobiaceae</taxon>
        <taxon>Sinorhizobium/Ensifer group</taxon>
        <taxon>Ensifer</taxon>
    </lineage>
</organism>
<dbReference type="AlphaFoldDB" id="A0A9Q8YHZ2"/>
<dbReference type="GO" id="GO:0055085">
    <property type="term" value="P:transmembrane transport"/>
    <property type="evidence" value="ECO:0007669"/>
    <property type="project" value="InterPro"/>
</dbReference>
<feature type="transmembrane region" description="Helical" evidence="8">
    <location>
        <begin position="228"/>
        <end position="249"/>
    </location>
</feature>
<dbReference type="EMBL" id="CP098809">
    <property type="protein sequence ID" value="USJ27859.1"/>
    <property type="molecule type" value="Genomic_DNA"/>
</dbReference>
<dbReference type="Gene3D" id="1.10.3720.10">
    <property type="entry name" value="MetI-like"/>
    <property type="match status" value="1"/>
</dbReference>
<keyword evidence="4" id="KW-0997">Cell inner membrane</keyword>
<keyword evidence="5 8" id="KW-0812">Transmembrane</keyword>
<evidence type="ECO:0000256" key="8">
    <source>
        <dbReference type="RuleBase" id="RU363032"/>
    </source>
</evidence>
<evidence type="ECO:0000313" key="10">
    <source>
        <dbReference type="EMBL" id="USJ27859.1"/>
    </source>
</evidence>